<name>A0AAI7ZF47_XANAC</name>
<dbReference type="RefSeq" id="WP_011051233.1">
    <property type="nucleotide sequence ID" value="NC_003919.1"/>
</dbReference>
<dbReference type="EMBL" id="AE008923">
    <property type="protein sequence ID" value="AAM36784.1"/>
    <property type="molecule type" value="Genomic_DNA"/>
</dbReference>
<evidence type="ECO:0000313" key="2">
    <source>
        <dbReference type="Proteomes" id="UP000000576"/>
    </source>
</evidence>
<accession>A0AAI7ZF47</accession>
<organism evidence="1 2">
    <name type="scientific">Xanthomonas axonopodis pv. citri (strain 306)</name>
    <dbReference type="NCBI Taxonomy" id="190486"/>
    <lineage>
        <taxon>Bacteria</taxon>
        <taxon>Pseudomonadati</taxon>
        <taxon>Pseudomonadota</taxon>
        <taxon>Gammaproteobacteria</taxon>
        <taxon>Lysobacterales</taxon>
        <taxon>Lysobacteraceae</taxon>
        <taxon>Xanthomonas</taxon>
    </lineage>
</organism>
<evidence type="ECO:0000313" key="1">
    <source>
        <dbReference type="EMBL" id="AAM36784.1"/>
    </source>
</evidence>
<dbReference type="GeneID" id="66913422"/>
<proteinExistence type="predicted"/>
<protein>
    <submittedName>
        <fullName evidence="1">Uncharacterized protein</fullName>
    </submittedName>
</protein>
<sequence length="264" mass="29321">MSEILEVLREVRPPPHPLEACIFGNRVVFSKFFQRQLIYFLYYLKIYELDTGTNGLLNRQLLNAHTTGLKRFAHPCNACKSTIVLFMKITFIKMIVLGVLVGSSAGAGAAPPSSDGELLKSSSILQEEVDLATARIRSSKQFEAYLAATPSSVAFKLPPSVLSKFRRSMVFTERGLASFSYDGLIDYLNTKELYELLGLFGVQRTISSIPGIVGKNEIERKIIEVNDINPRQDSYCLINQGSNSCKYEYKSMCSQACSSSGNGR</sequence>
<dbReference type="Proteomes" id="UP000000576">
    <property type="component" value="Chromosome"/>
</dbReference>
<gene>
    <name evidence="1" type="ordered locus">XAC1922</name>
</gene>
<dbReference type="AlphaFoldDB" id="A0AAI7ZF47"/>
<reference evidence="1 2" key="1">
    <citation type="journal article" date="2002" name="Nature">
        <title>Comparison of the genomes of two Xanthomonas pathogens with differing host specificities.</title>
        <authorList>
            <person name="da Silva A.C."/>
            <person name="Ferro J.A."/>
            <person name="Reinach F.C."/>
            <person name="Farah C.S."/>
            <person name="Furlan L.R."/>
            <person name="Quaggio R.B."/>
            <person name="Monteiro-Vitorello C.B."/>
            <person name="Van Sluys M.A."/>
            <person name="Almeida N.F."/>
            <person name="Alves L.M."/>
            <person name="do Amaral A.M."/>
            <person name="Bertolini M.C."/>
            <person name="Camargo L.E."/>
            <person name="Camarotte G."/>
            <person name="Cannavan F."/>
            <person name="Cardozo J."/>
            <person name="Chambergo F."/>
            <person name="Ciapina L.P."/>
            <person name="Cicarelli R.M."/>
            <person name="Coutinho L.L."/>
            <person name="Cursino-Santos J.R."/>
            <person name="El-Dorry H."/>
            <person name="Faria J.B."/>
            <person name="Ferreira A.J."/>
            <person name="Ferreira R.C."/>
            <person name="Ferro M.I."/>
            <person name="Formighieri E.F."/>
            <person name="Franco M.C."/>
            <person name="Greggio C.C."/>
            <person name="Gruber A."/>
            <person name="Katsuyama A.M."/>
            <person name="Kishi L.T."/>
            <person name="Leite R.P."/>
            <person name="Lemos E.G."/>
            <person name="Lemos M.V."/>
            <person name="Locali E.C."/>
            <person name="Machado M.A."/>
            <person name="Madeira A.M."/>
            <person name="Martinez-Rossi N.M."/>
            <person name="Martins E.C."/>
            <person name="Meidanis J."/>
            <person name="Menck C.F."/>
            <person name="Miyaki C.Y."/>
            <person name="Moon D.H."/>
            <person name="Moreira L.M."/>
            <person name="Novo M.T."/>
            <person name="Okura V.K."/>
            <person name="Oliveira M.C."/>
            <person name="Oliveira V.R."/>
            <person name="Pereira H.A."/>
            <person name="Rossi A."/>
            <person name="Sena J.A."/>
            <person name="Silva C."/>
            <person name="de Souza R.F."/>
            <person name="Spinola L.A."/>
            <person name="Takita M.A."/>
            <person name="Tamura R.E."/>
            <person name="Teixeira E.C."/>
            <person name="Tezza R.I."/>
            <person name="Trindade dos Santos M."/>
            <person name="Truffi D."/>
            <person name="Tsai S.M."/>
            <person name="White F.F."/>
            <person name="Setubal J.C."/>
            <person name="Kitajima J.P."/>
        </authorList>
    </citation>
    <scope>NUCLEOTIDE SEQUENCE [LARGE SCALE GENOMIC DNA]</scope>
    <source>
        <strain evidence="1 2">306</strain>
    </source>
</reference>
<dbReference type="KEGG" id="xac:XAC1922"/>